<name>A0A8H7B1I7_9PLEO</name>
<dbReference type="GeneID" id="62204510"/>
<organism evidence="1 2">
    <name type="scientific">Alternaria burnsii</name>
    <dbReference type="NCBI Taxonomy" id="1187904"/>
    <lineage>
        <taxon>Eukaryota</taxon>
        <taxon>Fungi</taxon>
        <taxon>Dikarya</taxon>
        <taxon>Ascomycota</taxon>
        <taxon>Pezizomycotina</taxon>
        <taxon>Dothideomycetes</taxon>
        <taxon>Pleosporomycetidae</taxon>
        <taxon>Pleosporales</taxon>
        <taxon>Pleosporineae</taxon>
        <taxon>Pleosporaceae</taxon>
        <taxon>Alternaria</taxon>
        <taxon>Alternaria sect. Alternaria</taxon>
    </lineage>
</organism>
<reference evidence="1" key="2">
    <citation type="submission" date="2020-08" db="EMBL/GenBank/DDBJ databases">
        <title>Draft Genome Sequence of Cumin Blight Pathogen Alternaria burnsii.</title>
        <authorList>
            <person name="Feng Z."/>
        </authorList>
    </citation>
    <scope>NUCLEOTIDE SEQUENCE</scope>
    <source>
        <strain evidence="1">CBS107.38</strain>
    </source>
</reference>
<proteinExistence type="predicted"/>
<evidence type="ECO:0000313" key="1">
    <source>
        <dbReference type="EMBL" id="KAF7675566.1"/>
    </source>
</evidence>
<dbReference type="RefSeq" id="XP_038785829.1">
    <property type="nucleotide sequence ID" value="XM_038931332.1"/>
</dbReference>
<dbReference type="AlphaFoldDB" id="A0A8H7B1I7"/>
<comment type="caution">
    <text evidence="1">The sequence shown here is derived from an EMBL/GenBank/DDBJ whole genome shotgun (WGS) entry which is preliminary data.</text>
</comment>
<accession>A0A8H7B1I7</accession>
<gene>
    <name evidence="1" type="ORF">GT037_006285</name>
</gene>
<dbReference type="EMBL" id="JAAABM010000008">
    <property type="protein sequence ID" value="KAF7675566.1"/>
    <property type="molecule type" value="Genomic_DNA"/>
</dbReference>
<reference evidence="1" key="1">
    <citation type="submission" date="2020-01" db="EMBL/GenBank/DDBJ databases">
        <authorList>
            <person name="Feng Z.H.Z."/>
        </authorList>
    </citation>
    <scope>NUCLEOTIDE SEQUENCE</scope>
    <source>
        <strain evidence="1">CBS107.38</strain>
    </source>
</reference>
<evidence type="ECO:0000313" key="2">
    <source>
        <dbReference type="Proteomes" id="UP000596902"/>
    </source>
</evidence>
<dbReference type="Proteomes" id="UP000596902">
    <property type="component" value="Unassembled WGS sequence"/>
</dbReference>
<keyword evidence="2" id="KW-1185">Reference proteome</keyword>
<protein>
    <submittedName>
        <fullName evidence="1">Uncharacterized protein</fullName>
    </submittedName>
</protein>
<sequence length="61" mass="7091">MLHHSLSPALSLFNLDCALRPHHPFTVLQMYVPHRWLDSLLFTRYYRHGVRTICTPDSGDG</sequence>